<keyword evidence="2" id="KW-0560">Oxidoreductase</keyword>
<evidence type="ECO:0000259" key="3">
    <source>
        <dbReference type="Pfam" id="PF08240"/>
    </source>
</evidence>
<dbReference type="AlphaFoldDB" id="A0A1V6PST9"/>
<dbReference type="STRING" id="416450.A0A1V6PST9"/>
<dbReference type="SUPFAM" id="SSF50129">
    <property type="entry name" value="GroES-like"/>
    <property type="match status" value="1"/>
</dbReference>
<dbReference type="EMBL" id="MDYN01000040">
    <property type="protein sequence ID" value="OQD80001.1"/>
    <property type="molecule type" value="Genomic_DNA"/>
</dbReference>
<comment type="similarity">
    <text evidence="1">Belongs to the zinc-containing alcohol dehydrogenase family.</text>
</comment>
<evidence type="ECO:0000256" key="2">
    <source>
        <dbReference type="ARBA" id="ARBA00023002"/>
    </source>
</evidence>
<proteinExistence type="inferred from homology"/>
<dbReference type="PANTHER" id="PTHR45348:SF2">
    <property type="entry name" value="ZINC-TYPE ALCOHOL DEHYDROGENASE-LIKE PROTEIN C2E1P3.01"/>
    <property type="match status" value="1"/>
</dbReference>
<dbReference type="InterPro" id="IPR011032">
    <property type="entry name" value="GroES-like_sf"/>
</dbReference>
<dbReference type="SUPFAM" id="SSF51735">
    <property type="entry name" value="NAD(P)-binding Rossmann-fold domains"/>
    <property type="match status" value="1"/>
</dbReference>
<comment type="caution">
    <text evidence="4">The sequence shown here is derived from an EMBL/GenBank/DDBJ whole genome shotgun (WGS) entry which is preliminary data.</text>
</comment>
<reference evidence="5" key="1">
    <citation type="journal article" date="2017" name="Nat. Microbiol.">
        <title>Global analysis of biosynthetic gene clusters reveals vast potential of secondary metabolite production in Penicillium species.</title>
        <authorList>
            <person name="Nielsen J.C."/>
            <person name="Grijseels S."/>
            <person name="Prigent S."/>
            <person name="Ji B."/>
            <person name="Dainat J."/>
            <person name="Nielsen K.F."/>
            <person name="Frisvad J.C."/>
            <person name="Workman M."/>
            <person name="Nielsen J."/>
        </authorList>
    </citation>
    <scope>NUCLEOTIDE SEQUENCE [LARGE SCALE GENOMIC DNA]</scope>
    <source>
        <strain evidence="5">IBT 31811</strain>
    </source>
</reference>
<keyword evidence="5" id="KW-1185">Reference proteome</keyword>
<dbReference type="InterPro" id="IPR013154">
    <property type="entry name" value="ADH-like_N"/>
</dbReference>
<feature type="domain" description="Alcohol dehydrogenase-like N-terminal" evidence="3">
    <location>
        <begin position="24"/>
        <end position="112"/>
    </location>
</feature>
<dbReference type="Gene3D" id="3.90.180.10">
    <property type="entry name" value="Medium-chain alcohol dehydrogenases, catalytic domain"/>
    <property type="match status" value="1"/>
</dbReference>
<name>A0A1V6PST9_9EURO</name>
<evidence type="ECO:0000313" key="4">
    <source>
        <dbReference type="EMBL" id="OQD80001.1"/>
    </source>
</evidence>
<dbReference type="InterPro" id="IPR047122">
    <property type="entry name" value="Trans-enoyl_RdTase-like"/>
</dbReference>
<dbReference type="Pfam" id="PF08240">
    <property type="entry name" value="ADH_N"/>
    <property type="match status" value="1"/>
</dbReference>
<evidence type="ECO:0000256" key="1">
    <source>
        <dbReference type="ARBA" id="ARBA00008072"/>
    </source>
</evidence>
<accession>A0A1V6PST9</accession>
<sequence length="305" mass="32478">MDAIKVIGPRTVEIQGVPLPRLRDDYVLCKVNQVAINPTDWKHIDFAPAPGATSGCDFAGVVEQVGPAVTKNWKKGDRIAAFVHGCNATEIEDGCFAGFAVAKGDLQMKIPDNLNDEQAATLGVGVTTVGQALYQTLGLPLPHSSPCGVLLLVYGGSLAMKSSRLVHLAIFRSSKKLGAGKAFNYKDPACGANIRKYTSDGLRFAFNCISDDNLAKICCEAISSGGGKMCSLNPTTIPRTDVENIRTLAYTANNEEFAMGDSLISAKPDDLEFGKMWVVIPELKATVADKLVQVLGASNELVCPE</sequence>
<dbReference type="InterPro" id="IPR036291">
    <property type="entry name" value="NAD(P)-bd_dom_sf"/>
</dbReference>
<organism evidence="4 5">
    <name type="scientific">Penicillium antarcticum</name>
    <dbReference type="NCBI Taxonomy" id="416450"/>
    <lineage>
        <taxon>Eukaryota</taxon>
        <taxon>Fungi</taxon>
        <taxon>Dikarya</taxon>
        <taxon>Ascomycota</taxon>
        <taxon>Pezizomycotina</taxon>
        <taxon>Eurotiomycetes</taxon>
        <taxon>Eurotiomycetidae</taxon>
        <taxon>Eurotiales</taxon>
        <taxon>Aspergillaceae</taxon>
        <taxon>Penicillium</taxon>
    </lineage>
</organism>
<dbReference type="Gene3D" id="3.40.50.720">
    <property type="entry name" value="NAD(P)-binding Rossmann-like Domain"/>
    <property type="match status" value="1"/>
</dbReference>
<dbReference type="GO" id="GO:0016651">
    <property type="term" value="F:oxidoreductase activity, acting on NAD(P)H"/>
    <property type="evidence" value="ECO:0007669"/>
    <property type="project" value="InterPro"/>
</dbReference>
<dbReference type="PANTHER" id="PTHR45348">
    <property type="entry name" value="HYPOTHETICAL OXIDOREDUCTASE (EUROFUNG)"/>
    <property type="match status" value="1"/>
</dbReference>
<evidence type="ECO:0000313" key="5">
    <source>
        <dbReference type="Proteomes" id="UP000191672"/>
    </source>
</evidence>
<protein>
    <recommendedName>
        <fullName evidence="3">Alcohol dehydrogenase-like N-terminal domain-containing protein</fullName>
    </recommendedName>
</protein>
<dbReference type="CDD" id="cd08249">
    <property type="entry name" value="enoyl_reductase_like"/>
    <property type="match status" value="1"/>
</dbReference>
<dbReference type="Proteomes" id="UP000191672">
    <property type="component" value="Unassembled WGS sequence"/>
</dbReference>
<gene>
    <name evidence="4" type="ORF">PENANT_c040G09921</name>
</gene>